<feature type="non-terminal residue" evidence="2">
    <location>
        <position position="121"/>
    </location>
</feature>
<protein>
    <submittedName>
        <fullName evidence="2">Uncharacterized protein</fullName>
    </submittedName>
</protein>
<gene>
    <name evidence="2" type="ORF">Cvel_16254</name>
</gene>
<evidence type="ECO:0000256" key="1">
    <source>
        <dbReference type="SAM" id="MobiDB-lite"/>
    </source>
</evidence>
<dbReference type="EMBL" id="CDMZ01000269">
    <property type="protein sequence ID" value="CEM10614.1"/>
    <property type="molecule type" value="Genomic_DNA"/>
</dbReference>
<dbReference type="AlphaFoldDB" id="A0A0G4FCQ0"/>
<feature type="compositionally biased region" description="Basic and acidic residues" evidence="1">
    <location>
        <begin position="25"/>
        <end position="35"/>
    </location>
</feature>
<name>A0A0G4FCQ0_9ALVE</name>
<accession>A0A0G4FCQ0</accession>
<evidence type="ECO:0000313" key="2">
    <source>
        <dbReference type="EMBL" id="CEM10614.1"/>
    </source>
</evidence>
<sequence length="121" mass="13697">MPAKKGPNGTGSTPQLLWHHANYNETREKSTDSPRLRTARRVPPEKAGSIKKPYPKGSKLSHRERRMIYSASDIFNTKKNRGSNVYKPAEQQARFQEILDNGILEFSPANLEVPPAKDLRV</sequence>
<reference evidence="2" key="1">
    <citation type="submission" date="2014-11" db="EMBL/GenBank/DDBJ databases">
        <authorList>
            <person name="Otto D Thomas"/>
            <person name="Naeem Raeece"/>
        </authorList>
    </citation>
    <scope>NUCLEOTIDE SEQUENCE</scope>
</reference>
<feature type="region of interest" description="Disordered" evidence="1">
    <location>
        <begin position="1"/>
        <end position="62"/>
    </location>
</feature>
<organism evidence="2">
    <name type="scientific">Chromera velia CCMP2878</name>
    <dbReference type="NCBI Taxonomy" id="1169474"/>
    <lineage>
        <taxon>Eukaryota</taxon>
        <taxon>Sar</taxon>
        <taxon>Alveolata</taxon>
        <taxon>Colpodellida</taxon>
        <taxon>Chromeraceae</taxon>
        <taxon>Chromera</taxon>
    </lineage>
</organism>
<proteinExistence type="predicted"/>